<accession>A0ABT8FCP5</accession>
<dbReference type="PRINTS" id="PR00081">
    <property type="entry name" value="GDHRDH"/>
</dbReference>
<protein>
    <submittedName>
        <fullName evidence="3">SDR family oxidoreductase</fullName>
    </submittedName>
</protein>
<organism evidence="3 4">
    <name type="scientific">Nocardioides oceani</name>
    <dbReference type="NCBI Taxonomy" id="3058369"/>
    <lineage>
        <taxon>Bacteria</taxon>
        <taxon>Bacillati</taxon>
        <taxon>Actinomycetota</taxon>
        <taxon>Actinomycetes</taxon>
        <taxon>Propionibacteriales</taxon>
        <taxon>Nocardioidaceae</taxon>
        <taxon>Nocardioides</taxon>
    </lineage>
</organism>
<dbReference type="EMBL" id="JAUHJQ010000001">
    <property type="protein sequence ID" value="MDN4172172.1"/>
    <property type="molecule type" value="Genomic_DNA"/>
</dbReference>
<dbReference type="Proteomes" id="UP001168620">
    <property type="component" value="Unassembled WGS sequence"/>
</dbReference>
<dbReference type="SUPFAM" id="SSF51735">
    <property type="entry name" value="NAD(P)-binding Rossmann-fold domains"/>
    <property type="match status" value="1"/>
</dbReference>
<proteinExistence type="inferred from homology"/>
<dbReference type="PANTHER" id="PTHR24321">
    <property type="entry name" value="DEHYDROGENASES, SHORT CHAIN"/>
    <property type="match status" value="1"/>
</dbReference>
<evidence type="ECO:0000256" key="1">
    <source>
        <dbReference type="ARBA" id="ARBA00006484"/>
    </source>
</evidence>
<dbReference type="Gene3D" id="3.40.50.720">
    <property type="entry name" value="NAD(P)-binding Rossmann-like Domain"/>
    <property type="match status" value="1"/>
</dbReference>
<evidence type="ECO:0000313" key="4">
    <source>
        <dbReference type="Proteomes" id="UP001168620"/>
    </source>
</evidence>
<name>A0ABT8FCP5_9ACTN</name>
<keyword evidence="4" id="KW-1185">Reference proteome</keyword>
<dbReference type="PANTHER" id="PTHR24321:SF8">
    <property type="entry name" value="ESTRADIOL 17-BETA-DEHYDROGENASE 8-RELATED"/>
    <property type="match status" value="1"/>
</dbReference>
<comment type="caution">
    <text evidence="3">The sequence shown here is derived from an EMBL/GenBank/DDBJ whole genome shotgun (WGS) entry which is preliminary data.</text>
</comment>
<keyword evidence="2" id="KW-0560">Oxidoreductase</keyword>
<sequence length="258" mass="25738">MSRLVVVTGAASGIGAAVRRLLEERGDRVVGVDLAGTEVTADLATPEGRAAAVAGVLEASGGVVDGVVTCAGLSGASPALPHVNFSGSTDLVLGLRDALAASEAPRVVLVGSISATRPVDAALVEALLAGDVAAATAATKAALADGRPQQLYPSSKAALAQWARRTAVAPGWADAGIALNVVAPGVVLSPMTAALVEDPRMKQVMDAAVPMPLHGYSAPEDVARMIGFLVAAGTTHVTGQVLYVDGGAEATLRDPAHF</sequence>
<dbReference type="Pfam" id="PF13561">
    <property type="entry name" value="adh_short_C2"/>
    <property type="match status" value="1"/>
</dbReference>
<evidence type="ECO:0000313" key="3">
    <source>
        <dbReference type="EMBL" id="MDN4172172.1"/>
    </source>
</evidence>
<gene>
    <name evidence="3" type="ORF">QWY28_04385</name>
</gene>
<dbReference type="RefSeq" id="WP_300951086.1">
    <property type="nucleotide sequence ID" value="NZ_JAUHJQ010000001.1"/>
</dbReference>
<comment type="similarity">
    <text evidence="1">Belongs to the short-chain dehydrogenases/reductases (SDR) family.</text>
</comment>
<dbReference type="InterPro" id="IPR036291">
    <property type="entry name" value="NAD(P)-bd_dom_sf"/>
</dbReference>
<dbReference type="InterPro" id="IPR002347">
    <property type="entry name" value="SDR_fam"/>
</dbReference>
<reference evidence="3" key="1">
    <citation type="submission" date="2023-06" db="EMBL/GenBank/DDBJ databases">
        <title>Draft genome sequence of Nocardioides sp. SOB77.</title>
        <authorList>
            <person name="Zhang G."/>
        </authorList>
    </citation>
    <scope>NUCLEOTIDE SEQUENCE</scope>
    <source>
        <strain evidence="3">SOB77</strain>
    </source>
</reference>
<evidence type="ECO:0000256" key="2">
    <source>
        <dbReference type="ARBA" id="ARBA00023002"/>
    </source>
</evidence>